<dbReference type="GO" id="GO:0016020">
    <property type="term" value="C:membrane"/>
    <property type="evidence" value="ECO:0007669"/>
    <property type="project" value="UniProtKB-SubCell"/>
</dbReference>
<keyword evidence="4 7" id="KW-0812">Transmembrane</keyword>
<keyword evidence="5 7" id="KW-1133">Transmembrane helix</keyword>
<proteinExistence type="inferred from homology"/>
<dbReference type="GO" id="GO:0016780">
    <property type="term" value="F:phosphotransferase activity, for other substituted phosphate groups"/>
    <property type="evidence" value="ECO:0007669"/>
    <property type="project" value="TreeGrafter"/>
</dbReference>
<evidence type="ECO:0000256" key="5">
    <source>
        <dbReference type="ARBA" id="ARBA00022989"/>
    </source>
</evidence>
<feature type="transmembrane region" description="Helical" evidence="7">
    <location>
        <begin position="126"/>
        <end position="147"/>
    </location>
</feature>
<dbReference type="Pfam" id="PF13727">
    <property type="entry name" value="CoA_binding_3"/>
    <property type="match status" value="1"/>
</dbReference>
<keyword evidence="3 9" id="KW-0808">Transferase</keyword>
<dbReference type="AlphaFoldDB" id="A0AAE3M2K8"/>
<accession>A0AAE3M2K8</accession>
<evidence type="ECO:0000313" key="10">
    <source>
        <dbReference type="Proteomes" id="UP001209229"/>
    </source>
</evidence>
<evidence type="ECO:0000256" key="3">
    <source>
        <dbReference type="ARBA" id="ARBA00022679"/>
    </source>
</evidence>
<evidence type="ECO:0000313" key="9">
    <source>
        <dbReference type="EMBL" id="MCW3785619.1"/>
    </source>
</evidence>
<dbReference type="EMBL" id="JAPDPJ010000005">
    <property type="protein sequence ID" value="MCW3785619.1"/>
    <property type="molecule type" value="Genomic_DNA"/>
</dbReference>
<comment type="subcellular location">
    <subcellularLocation>
        <location evidence="1">Membrane</location>
        <topology evidence="1">Multi-pass membrane protein</topology>
    </subcellularLocation>
</comment>
<evidence type="ECO:0000256" key="7">
    <source>
        <dbReference type="SAM" id="Phobius"/>
    </source>
</evidence>
<dbReference type="PANTHER" id="PTHR30576">
    <property type="entry name" value="COLANIC BIOSYNTHESIS UDP-GLUCOSE LIPID CARRIER TRANSFERASE"/>
    <property type="match status" value="1"/>
</dbReference>
<gene>
    <name evidence="9" type="ORF">OM075_04035</name>
</gene>
<feature type="domain" description="Bacterial sugar transferase" evidence="8">
    <location>
        <begin position="295"/>
        <end position="477"/>
    </location>
</feature>
<evidence type="ECO:0000256" key="2">
    <source>
        <dbReference type="ARBA" id="ARBA00006464"/>
    </source>
</evidence>
<organism evidence="9 10">
    <name type="scientific">Plebeiibacterium sediminum</name>
    <dbReference type="NCBI Taxonomy" id="2992112"/>
    <lineage>
        <taxon>Bacteria</taxon>
        <taxon>Pseudomonadati</taxon>
        <taxon>Bacteroidota</taxon>
        <taxon>Bacteroidia</taxon>
        <taxon>Marinilabiliales</taxon>
        <taxon>Marinilabiliaceae</taxon>
        <taxon>Plebeiibacterium</taxon>
    </lineage>
</organism>
<comment type="similarity">
    <text evidence="2">Belongs to the bacterial sugar transferase family.</text>
</comment>
<dbReference type="Proteomes" id="UP001209229">
    <property type="component" value="Unassembled WGS sequence"/>
</dbReference>
<dbReference type="InterPro" id="IPR003362">
    <property type="entry name" value="Bact_transf"/>
</dbReference>
<dbReference type="InterPro" id="IPR017475">
    <property type="entry name" value="EPS_sugar_tfrase"/>
</dbReference>
<keyword evidence="10" id="KW-1185">Reference proteome</keyword>
<feature type="transmembrane region" description="Helical" evidence="7">
    <location>
        <begin position="92"/>
        <end position="114"/>
    </location>
</feature>
<feature type="transmembrane region" description="Helical" evidence="7">
    <location>
        <begin position="21"/>
        <end position="44"/>
    </location>
</feature>
<feature type="transmembrane region" description="Helical" evidence="7">
    <location>
        <begin position="300"/>
        <end position="321"/>
    </location>
</feature>
<protein>
    <submittedName>
        <fullName evidence="9">Sugar transferase</fullName>
    </submittedName>
</protein>
<reference evidence="9" key="1">
    <citation type="submission" date="2022-10" db="EMBL/GenBank/DDBJ databases">
        <authorList>
            <person name="Yu W.X."/>
        </authorList>
    </citation>
    <scope>NUCLEOTIDE SEQUENCE</scope>
    <source>
        <strain evidence="9">AAT</strain>
    </source>
</reference>
<comment type="caution">
    <text evidence="9">The sequence shown here is derived from an EMBL/GenBank/DDBJ whole genome shotgun (WGS) entry which is preliminary data.</text>
</comment>
<feature type="transmembrane region" description="Helical" evidence="7">
    <location>
        <begin position="56"/>
        <end position="80"/>
    </location>
</feature>
<evidence type="ECO:0000259" key="8">
    <source>
        <dbReference type="Pfam" id="PF02397"/>
    </source>
</evidence>
<dbReference type="PANTHER" id="PTHR30576:SF20">
    <property type="entry name" value="QUINOVOSAMINEPHOSPHOTRANSFERAE-RELATED"/>
    <property type="match status" value="1"/>
</dbReference>
<dbReference type="NCBIfam" id="TIGR03025">
    <property type="entry name" value="EPS_sugtrans"/>
    <property type="match status" value="1"/>
</dbReference>
<keyword evidence="6 7" id="KW-0472">Membrane</keyword>
<name>A0AAE3M2K8_9BACT</name>
<dbReference type="RefSeq" id="WP_301189191.1">
    <property type="nucleotide sequence ID" value="NZ_JAPDPJ010000005.1"/>
</dbReference>
<dbReference type="Pfam" id="PF02397">
    <property type="entry name" value="Bac_transf"/>
    <property type="match status" value="1"/>
</dbReference>
<evidence type="ECO:0000256" key="4">
    <source>
        <dbReference type="ARBA" id="ARBA00022692"/>
    </source>
</evidence>
<evidence type="ECO:0000256" key="6">
    <source>
        <dbReference type="ARBA" id="ARBA00023136"/>
    </source>
</evidence>
<sequence>MGNKVVDKTPKRISGRRIVMRHLLSDILALILSHLIFIGKYTYIKTEVEKLFSDPFLINLSPVIFLSGIVLFWLFAFYLAGNYHNLARRSGMQIIGPTLFTSFIVTLLVFYFLIGENCFNIQDVYLQMSIQYFFIVWGFVFVFRMVLIRYFQFQMQNGQVGYYGILIGNSAKALELAKEYYSSLSKSGFRYVGYISEGNDGEDLSMYMPHLGTLSQLPKIIKAVSFDDALIVLKNNHARTINRVINTLKVKDCFIRLSANLNEVIERKISTTNLEFLPYITIVNNRLPIWQVVLKRVIDVSFSLLVIILFSPLFILLAVLVKFSSPGAIFYRQIRIGKNKKPFMLYKYRSMYVDAEKDGPALSSKNDPRITSLGKYLRKWHLDELPQFFNVIMGDMSLVGPRPERRFFIDQILTQAPHYDQVFSVKPGITSWGMVKFGYAENVEEMIQRLQYDIIYLENRTLVVDLKILLYTFRSIFKGDGK</sequence>
<evidence type="ECO:0000256" key="1">
    <source>
        <dbReference type="ARBA" id="ARBA00004141"/>
    </source>
</evidence>
<dbReference type="Gene3D" id="3.40.50.720">
    <property type="entry name" value="NAD(P)-binding Rossmann-like Domain"/>
    <property type="match status" value="1"/>
</dbReference>